<keyword evidence="2" id="KW-1185">Reference proteome</keyword>
<sequence>MTSFQYITDKKGRKKAVIIPIKEWEMYKKVLNLEEEGEEDTPPVFTKAEVLANLKEAVEEVKLYRQGKIQLQTAEEFLEELKQEGYL</sequence>
<proteinExistence type="predicted"/>
<reference evidence="1 2" key="1">
    <citation type="submission" date="2018-07" db="EMBL/GenBank/DDBJ databases">
        <title>Genome analysis of Runella aurantiaca.</title>
        <authorList>
            <person name="Yang X."/>
        </authorList>
    </citation>
    <scope>NUCLEOTIDE SEQUENCE [LARGE SCALE GENOMIC DNA]</scope>
    <source>
        <strain evidence="1 2">YX9</strain>
    </source>
</reference>
<dbReference type="RefSeq" id="WP_114463837.1">
    <property type="nucleotide sequence ID" value="NZ_QPIW01000031.1"/>
</dbReference>
<dbReference type="AlphaFoldDB" id="A0A369I4D5"/>
<comment type="caution">
    <text evidence="1">The sequence shown here is derived from an EMBL/GenBank/DDBJ whole genome shotgun (WGS) entry which is preliminary data.</text>
</comment>
<protein>
    <submittedName>
        <fullName evidence="1">Uncharacterized protein</fullName>
    </submittedName>
</protein>
<accession>A0A369I4D5</accession>
<dbReference type="OrthoDB" id="798979at2"/>
<name>A0A369I4D5_9BACT</name>
<evidence type="ECO:0000313" key="2">
    <source>
        <dbReference type="Proteomes" id="UP000253141"/>
    </source>
</evidence>
<dbReference type="Proteomes" id="UP000253141">
    <property type="component" value="Unassembled WGS sequence"/>
</dbReference>
<organism evidence="1 2">
    <name type="scientific">Runella aurantiaca</name>
    <dbReference type="NCBI Taxonomy" id="2282308"/>
    <lineage>
        <taxon>Bacteria</taxon>
        <taxon>Pseudomonadati</taxon>
        <taxon>Bacteroidota</taxon>
        <taxon>Cytophagia</taxon>
        <taxon>Cytophagales</taxon>
        <taxon>Spirosomataceae</taxon>
        <taxon>Runella</taxon>
    </lineage>
</organism>
<evidence type="ECO:0000313" key="1">
    <source>
        <dbReference type="EMBL" id="RDB03115.1"/>
    </source>
</evidence>
<dbReference type="EMBL" id="QPIW01000031">
    <property type="protein sequence ID" value="RDB03115.1"/>
    <property type="molecule type" value="Genomic_DNA"/>
</dbReference>
<gene>
    <name evidence="1" type="ORF">DVG78_25475</name>
</gene>